<gene>
    <name evidence="2" type="ordered locus">HCH_00910</name>
</gene>
<proteinExistence type="predicted"/>
<dbReference type="EMBL" id="CP000155">
    <property type="protein sequence ID" value="ABC27801.1"/>
    <property type="molecule type" value="Genomic_DNA"/>
</dbReference>
<reference evidence="2 3" key="1">
    <citation type="journal article" date="2005" name="Nucleic Acids Res.">
        <title>Genomic blueprint of Hahella chejuensis, a marine microbe producing an algicidal agent.</title>
        <authorList>
            <person name="Jeong H."/>
            <person name="Yim J.H."/>
            <person name="Lee C."/>
            <person name="Choi S.-H."/>
            <person name="Park Y.K."/>
            <person name="Yoon S.H."/>
            <person name="Hur C.-G."/>
            <person name="Kang H.-Y."/>
            <person name="Kim D."/>
            <person name="Lee H.H."/>
            <person name="Park K.H."/>
            <person name="Park S.-H."/>
            <person name="Park H.-S."/>
            <person name="Lee H.K."/>
            <person name="Oh T.K."/>
            <person name="Kim J.F."/>
        </authorList>
    </citation>
    <scope>NUCLEOTIDE SEQUENCE [LARGE SCALE GENOMIC DNA]</scope>
    <source>
        <strain evidence="2 3">KCTC 2396</strain>
    </source>
</reference>
<dbReference type="PANTHER" id="PTHR38834">
    <property type="entry name" value="PERIPLASMIC SUBSTRATE BINDING PROTEIN FAMILY 3"/>
    <property type="match status" value="1"/>
</dbReference>
<dbReference type="Pfam" id="PF00497">
    <property type="entry name" value="SBP_bac_3"/>
    <property type="match status" value="1"/>
</dbReference>
<dbReference type="KEGG" id="hch:HCH_00910"/>
<protein>
    <submittedName>
        <fullName evidence="2">ABC-type amino acid transport/signal transduction systems, periplasmic component/domain</fullName>
    </submittedName>
</protein>
<dbReference type="RefSeq" id="WP_011394876.1">
    <property type="nucleotide sequence ID" value="NC_007645.1"/>
</dbReference>
<dbReference type="HOGENOM" id="CLU_064076_1_2_6"/>
<dbReference type="AlphaFoldDB" id="Q2SNH3"/>
<feature type="domain" description="Solute-binding protein family 3/N-terminal" evidence="1">
    <location>
        <begin position="43"/>
        <end position="264"/>
    </location>
</feature>
<evidence type="ECO:0000313" key="2">
    <source>
        <dbReference type="EMBL" id="ABC27801.1"/>
    </source>
</evidence>
<evidence type="ECO:0000259" key="1">
    <source>
        <dbReference type="Pfam" id="PF00497"/>
    </source>
</evidence>
<dbReference type="PANTHER" id="PTHR38834:SF3">
    <property type="entry name" value="SOLUTE-BINDING PROTEIN FAMILY 3_N-TERMINAL DOMAIN-CONTAINING PROTEIN"/>
    <property type="match status" value="1"/>
</dbReference>
<dbReference type="STRING" id="349521.HCH_00910"/>
<evidence type="ECO:0000313" key="3">
    <source>
        <dbReference type="Proteomes" id="UP000000238"/>
    </source>
</evidence>
<sequence length="266" mass="29930">MSLSRIVMENSPLSKKGKLGILLVTITLALCSFRLPAAEIKVVTTDFPPYSFEESGEIRGMATEVVKAVLAKSDVGVSSFRVYPWARAYKLAQTEPNTLIYSIARSSEREQLFKWVGEIAPFRVNLYKLKSRSDINVDSLEDAKRYVVGGEYQDIKQDYLVKQGFEVGKNIVLMPGDELNIRMLFAKRIDLIPFSEFSLPVMLKQEGFPPAEVEKVLTLDGISYNLYMACSLGTPDATVDSLRRALQTLWDKGEILAIQQKYLNPE</sequence>
<organism evidence="2 3">
    <name type="scientific">Hahella chejuensis (strain KCTC 2396)</name>
    <dbReference type="NCBI Taxonomy" id="349521"/>
    <lineage>
        <taxon>Bacteria</taxon>
        <taxon>Pseudomonadati</taxon>
        <taxon>Pseudomonadota</taxon>
        <taxon>Gammaproteobacteria</taxon>
        <taxon>Oceanospirillales</taxon>
        <taxon>Hahellaceae</taxon>
        <taxon>Hahella</taxon>
    </lineage>
</organism>
<dbReference type="SUPFAM" id="SSF53850">
    <property type="entry name" value="Periplasmic binding protein-like II"/>
    <property type="match status" value="1"/>
</dbReference>
<keyword evidence="3" id="KW-1185">Reference proteome</keyword>
<dbReference type="eggNOG" id="COG0834">
    <property type="taxonomic scope" value="Bacteria"/>
</dbReference>
<dbReference type="InterPro" id="IPR001638">
    <property type="entry name" value="Solute-binding_3/MltF_N"/>
</dbReference>
<dbReference type="Proteomes" id="UP000000238">
    <property type="component" value="Chromosome"/>
</dbReference>
<dbReference type="Gene3D" id="3.40.190.10">
    <property type="entry name" value="Periplasmic binding protein-like II"/>
    <property type="match status" value="2"/>
</dbReference>
<name>Q2SNH3_HAHCH</name>
<accession>Q2SNH3</accession>